<evidence type="ECO:0000259" key="4">
    <source>
        <dbReference type="Pfam" id="PF05433"/>
    </source>
</evidence>
<protein>
    <submittedName>
        <fullName evidence="5">Putative exported protein</fullName>
    </submittedName>
</protein>
<dbReference type="PANTHER" id="PTHR35603:SF2">
    <property type="entry name" value="OUTER MEMBRANE LIPOPROTEIN"/>
    <property type="match status" value="1"/>
</dbReference>
<evidence type="ECO:0000256" key="3">
    <source>
        <dbReference type="SAM" id="MobiDB-lite"/>
    </source>
</evidence>
<dbReference type="KEGG" id="hbe:BEI_1137"/>
<evidence type="ECO:0000313" key="6">
    <source>
        <dbReference type="Proteomes" id="UP000219993"/>
    </source>
</evidence>
<dbReference type="AlphaFoldDB" id="A0A291P5E0"/>
<keyword evidence="2" id="KW-0472">Membrane</keyword>
<organism evidence="5 6">
    <name type="scientific">Halomonas beimenensis</name>
    <dbReference type="NCBI Taxonomy" id="475662"/>
    <lineage>
        <taxon>Bacteria</taxon>
        <taxon>Pseudomonadati</taxon>
        <taxon>Pseudomonadota</taxon>
        <taxon>Gammaproteobacteria</taxon>
        <taxon>Oceanospirillales</taxon>
        <taxon>Halomonadaceae</taxon>
        <taxon>Halomonas</taxon>
    </lineage>
</organism>
<dbReference type="EMBL" id="CP021435">
    <property type="protein sequence ID" value="ATJ82124.1"/>
    <property type="molecule type" value="Genomic_DNA"/>
</dbReference>
<dbReference type="PANTHER" id="PTHR35603">
    <property type="match status" value="1"/>
</dbReference>
<dbReference type="RefSeq" id="WP_097788601.1">
    <property type="nucleotide sequence ID" value="NZ_BAAADT010000009.1"/>
</dbReference>
<sequence>MSKSIVVGGALAVLGLGGMAFGAWQIQESRQPQYADITGVEPLTRTVETPREVCEDVVVQRQAPTRDPHRVVGTAAGAIVGGLLGNQVGGGSGRKIATLAGAVGGGFAGREVQERIEAGQTVSTTERRCHTVTDSHQETVGYEVSWRYDGQVHTTRLDERPQGERVQMVDGQPQWGAPPSQG</sequence>
<proteinExistence type="predicted"/>
<evidence type="ECO:0000313" key="5">
    <source>
        <dbReference type="EMBL" id="ATJ82124.1"/>
    </source>
</evidence>
<dbReference type="GO" id="GO:0019867">
    <property type="term" value="C:outer membrane"/>
    <property type="evidence" value="ECO:0007669"/>
    <property type="project" value="InterPro"/>
</dbReference>
<dbReference type="Proteomes" id="UP000219993">
    <property type="component" value="Chromosome"/>
</dbReference>
<gene>
    <name evidence="5" type="ORF">BEI_1137</name>
</gene>
<feature type="region of interest" description="Disordered" evidence="3">
    <location>
        <begin position="161"/>
        <end position="182"/>
    </location>
</feature>
<feature type="domain" description="Glycine zipper 2TM" evidence="4">
    <location>
        <begin position="73"/>
        <end position="113"/>
    </location>
</feature>
<dbReference type="OrthoDB" id="9132795at2"/>
<comment type="subcellular location">
    <subcellularLocation>
        <location evidence="1">Membrane</location>
    </subcellularLocation>
</comment>
<keyword evidence="6" id="KW-1185">Reference proteome</keyword>
<evidence type="ECO:0000256" key="2">
    <source>
        <dbReference type="ARBA" id="ARBA00023136"/>
    </source>
</evidence>
<evidence type="ECO:0000256" key="1">
    <source>
        <dbReference type="ARBA" id="ARBA00004370"/>
    </source>
</evidence>
<accession>A0A291P5E0</accession>
<dbReference type="InterPro" id="IPR051407">
    <property type="entry name" value="Bact_OM_lipoprot/Surf_antigen"/>
</dbReference>
<reference evidence="5 6" key="1">
    <citation type="journal article" date="2017" name="Sci. Rep.">
        <title>Revealing the Saline Adaptation Strategies of the Halophilic Bacterium Halomonas beimenensis through High-throughput Omics and Transposon Mutagenesis Approaches.</title>
        <authorList>
            <person name="Chen Y.H."/>
            <person name="Lin S.S."/>
            <person name="Shyu Y.T."/>
        </authorList>
    </citation>
    <scope>NUCLEOTIDE SEQUENCE [LARGE SCALE GENOMIC DNA]</scope>
    <source>
        <strain evidence="5 6">NTU-111</strain>
    </source>
</reference>
<dbReference type="NCBIfam" id="NF008437">
    <property type="entry name" value="PRK11280.1"/>
    <property type="match status" value="1"/>
</dbReference>
<name>A0A291P5E0_9GAMM</name>
<dbReference type="Pfam" id="PF05433">
    <property type="entry name" value="Rick_17kDa_Anti"/>
    <property type="match status" value="1"/>
</dbReference>
<dbReference type="InterPro" id="IPR008816">
    <property type="entry name" value="Gly_zipper_2TM_dom"/>
</dbReference>